<dbReference type="GO" id="GO:0031594">
    <property type="term" value="C:neuromuscular junction"/>
    <property type="evidence" value="ECO:0007669"/>
    <property type="project" value="TreeGrafter"/>
</dbReference>
<dbReference type="Gene3D" id="3.30.60.20">
    <property type="match status" value="1"/>
</dbReference>
<dbReference type="GO" id="GO:0019992">
    <property type="term" value="F:diacylglycerol binding"/>
    <property type="evidence" value="ECO:0007669"/>
    <property type="project" value="InterPro"/>
</dbReference>
<proteinExistence type="predicted"/>
<dbReference type="InterPro" id="IPR027080">
    <property type="entry name" value="Unc-13"/>
</dbReference>
<reference evidence="5" key="2">
    <citation type="submission" date="2023-03" db="EMBL/GenBank/DDBJ databases">
        <authorList>
            <person name="Inwood S.N."/>
            <person name="Skelly J.G."/>
            <person name="Guhlin J."/>
            <person name="Harrop T.W.R."/>
            <person name="Goldson S.G."/>
            <person name="Dearden P.K."/>
        </authorList>
    </citation>
    <scope>NUCLEOTIDE SEQUENCE</scope>
    <source>
        <strain evidence="5">Lincoln</strain>
        <tissue evidence="5">Whole body</tissue>
    </source>
</reference>
<dbReference type="AlphaFoldDB" id="A0AA39KGJ6"/>
<protein>
    <recommendedName>
        <fullName evidence="4">Phorbol-ester/DAG-type domain-containing protein</fullName>
    </recommendedName>
</protein>
<dbReference type="PANTHER" id="PTHR10480">
    <property type="entry name" value="PROTEIN UNC-13 HOMOLOG"/>
    <property type="match status" value="1"/>
</dbReference>
<keyword evidence="6" id="KW-1185">Reference proteome</keyword>
<dbReference type="SUPFAM" id="SSF57889">
    <property type="entry name" value="Cysteine-rich domain"/>
    <property type="match status" value="1"/>
</dbReference>
<comment type="caution">
    <text evidence="5">The sequence shown here is derived from an EMBL/GenBank/DDBJ whole genome shotgun (WGS) entry which is preliminary data.</text>
</comment>
<dbReference type="GO" id="GO:0043195">
    <property type="term" value="C:terminal bouton"/>
    <property type="evidence" value="ECO:0007669"/>
    <property type="project" value="TreeGrafter"/>
</dbReference>
<dbReference type="GO" id="GO:0016081">
    <property type="term" value="P:synaptic vesicle docking"/>
    <property type="evidence" value="ECO:0007669"/>
    <property type="project" value="TreeGrafter"/>
</dbReference>
<sequence>MNRREKSTEWALLFPLKAGLFAVKSSISLKMINQDKERVIREQQNIAIDDIQLRHKMRRGSSLSDLDKLHYKGITLPDVIRSIEKSSESLPQSPALSRTNLQLSNSHVRGSIGDLMNMKKYGGSTWSIKSETLITKFVPLSTVTSRPISTIGQLNSGDNIHINDNTDDNEYGVGELLTCAQRTQRLIKLIQKRQRCLAMLSPVKSGINGSGAGGESGGRTNGHPGDNPFYSNIDSMPDIRPRRKSIPMVSELTMAATKRNAAGLTSAVPRATLNDEELKMHVYKKTLQAMIYPISSTTPHNFVTWTATSPTYCYECEGLLWGIARQGVRCMECGVKCHEKCKDLLNADCLQRAAEKSSKHGAEDKANSIITAMKERMKQREREKPEIFELIRT</sequence>
<name>A0AA39KGJ6_MICHY</name>
<dbReference type="FunFam" id="3.30.60.20:FF:000001">
    <property type="entry name" value="Protein unc-13 homolog B"/>
    <property type="match status" value="1"/>
</dbReference>
<dbReference type="InterPro" id="IPR046349">
    <property type="entry name" value="C1-like_sf"/>
</dbReference>
<feature type="region of interest" description="Disordered" evidence="3">
    <location>
        <begin position="208"/>
        <end position="237"/>
    </location>
</feature>
<feature type="domain" description="Phorbol-ester/DAG-type" evidence="4">
    <location>
        <begin position="299"/>
        <end position="349"/>
    </location>
</feature>
<organism evidence="5 6">
    <name type="scientific">Microctonus hyperodae</name>
    <name type="common">Parasitoid wasp</name>
    <dbReference type="NCBI Taxonomy" id="165561"/>
    <lineage>
        <taxon>Eukaryota</taxon>
        <taxon>Metazoa</taxon>
        <taxon>Ecdysozoa</taxon>
        <taxon>Arthropoda</taxon>
        <taxon>Hexapoda</taxon>
        <taxon>Insecta</taxon>
        <taxon>Pterygota</taxon>
        <taxon>Neoptera</taxon>
        <taxon>Endopterygota</taxon>
        <taxon>Hymenoptera</taxon>
        <taxon>Apocrita</taxon>
        <taxon>Ichneumonoidea</taxon>
        <taxon>Braconidae</taxon>
        <taxon>Euphorinae</taxon>
        <taxon>Microctonus</taxon>
    </lineage>
</organism>
<dbReference type="GO" id="GO:0099525">
    <property type="term" value="P:presynaptic dense core vesicle exocytosis"/>
    <property type="evidence" value="ECO:0007669"/>
    <property type="project" value="TreeGrafter"/>
</dbReference>
<feature type="compositionally biased region" description="Gly residues" evidence="3">
    <location>
        <begin position="208"/>
        <end position="220"/>
    </location>
</feature>
<evidence type="ECO:0000256" key="1">
    <source>
        <dbReference type="ARBA" id="ARBA00022723"/>
    </source>
</evidence>
<dbReference type="Proteomes" id="UP001168972">
    <property type="component" value="Unassembled WGS sequence"/>
</dbReference>
<dbReference type="GO" id="GO:0017075">
    <property type="term" value="F:syntaxin-1 binding"/>
    <property type="evidence" value="ECO:0007669"/>
    <property type="project" value="TreeGrafter"/>
</dbReference>
<dbReference type="GO" id="GO:0046872">
    <property type="term" value="F:metal ion binding"/>
    <property type="evidence" value="ECO:0007669"/>
    <property type="project" value="UniProtKB-KW"/>
</dbReference>
<dbReference type="GO" id="GO:0098831">
    <property type="term" value="C:presynaptic active zone cytoplasmic component"/>
    <property type="evidence" value="ECO:0007669"/>
    <property type="project" value="TreeGrafter"/>
</dbReference>
<evidence type="ECO:0000313" key="6">
    <source>
        <dbReference type="Proteomes" id="UP001168972"/>
    </source>
</evidence>
<evidence type="ECO:0000256" key="2">
    <source>
        <dbReference type="ARBA" id="ARBA00022833"/>
    </source>
</evidence>
<evidence type="ECO:0000313" key="5">
    <source>
        <dbReference type="EMBL" id="KAK0161532.1"/>
    </source>
</evidence>
<dbReference type="GO" id="GO:0005516">
    <property type="term" value="F:calmodulin binding"/>
    <property type="evidence" value="ECO:0007669"/>
    <property type="project" value="TreeGrafter"/>
</dbReference>
<dbReference type="PRINTS" id="PR00008">
    <property type="entry name" value="DAGPEDOMAIN"/>
</dbReference>
<dbReference type="InterPro" id="IPR002219">
    <property type="entry name" value="PKC_DAG/PE"/>
</dbReference>
<accession>A0AA39KGJ6</accession>
<dbReference type="GO" id="GO:0016082">
    <property type="term" value="P:synaptic vesicle priming"/>
    <property type="evidence" value="ECO:0007669"/>
    <property type="project" value="TreeGrafter"/>
</dbReference>
<keyword evidence="2" id="KW-0862">Zinc</keyword>
<dbReference type="GO" id="GO:0035249">
    <property type="term" value="P:synaptic transmission, glutamatergic"/>
    <property type="evidence" value="ECO:0007669"/>
    <property type="project" value="TreeGrafter"/>
</dbReference>
<dbReference type="PANTHER" id="PTHR10480:SF12">
    <property type="entry name" value="UNC-13, ISOFORM E"/>
    <property type="match status" value="1"/>
</dbReference>
<reference evidence="5" key="1">
    <citation type="journal article" date="2023" name="bioRxiv">
        <title>Scaffold-level genome assemblies of two parasitoid biocontrol wasps reveal the parthenogenesis mechanism and an associated novel virus.</title>
        <authorList>
            <person name="Inwood S."/>
            <person name="Skelly J."/>
            <person name="Guhlin J."/>
            <person name="Harrop T."/>
            <person name="Goldson S."/>
            <person name="Dearden P."/>
        </authorList>
    </citation>
    <scope>NUCLEOTIDE SEQUENCE</scope>
    <source>
        <strain evidence="5">Lincoln</strain>
        <tissue evidence="5">Whole body</tissue>
    </source>
</reference>
<dbReference type="PROSITE" id="PS00479">
    <property type="entry name" value="ZF_DAG_PE_1"/>
    <property type="match status" value="1"/>
</dbReference>
<evidence type="ECO:0000259" key="4">
    <source>
        <dbReference type="PROSITE" id="PS50081"/>
    </source>
</evidence>
<dbReference type="SMART" id="SM00109">
    <property type="entry name" value="C1"/>
    <property type="match status" value="1"/>
</dbReference>
<dbReference type="EMBL" id="JAQQBR010001835">
    <property type="protein sequence ID" value="KAK0161532.1"/>
    <property type="molecule type" value="Genomic_DNA"/>
</dbReference>
<dbReference type="GO" id="GO:0061789">
    <property type="term" value="P:dense core granule priming"/>
    <property type="evidence" value="ECO:0007669"/>
    <property type="project" value="TreeGrafter"/>
</dbReference>
<dbReference type="GO" id="GO:0042734">
    <property type="term" value="C:presynaptic membrane"/>
    <property type="evidence" value="ECO:0007669"/>
    <property type="project" value="TreeGrafter"/>
</dbReference>
<dbReference type="InterPro" id="IPR020454">
    <property type="entry name" value="DAG/PE-bd"/>
</dbReference>
<gene>
    <name evidence="5" type="ORF">PV327_009991</name>
</gene>
<evidence type="ECO:0000256" key="3">
    <source>
        <dbReference type="SAM" id="MobiDB-lite"/>
    </source>
</evidence>
<keyword evidence="1" id="KW-0479">Metal-binding</keyword>
<dbReference type="GO" id="GO:0030672">
    <property type="term" value="C:synaptic vesicle membrane"/>
    <property type="evidence" value="ECO:0007669"/>
    <property type="project" value="TreeGrafter"/>
</dbReference>
<dbReference type="PROSITE" id="PS50081">
    <property type="entry name" value="ZF_DAG_PE_2"/>
    <property type="match status" value="1"/>
</dbReference>
<dbReference type="Pfam" id="PF00130">
    <property type="entry name" value="C1_1"/>
    <property type="match status" value="1"/>
</dbReference>